<evidence type="ECO:0000313" key="5">
    <source>
        <dbReference type="Proteomes" id="UP000499080"/>
    </source>
</evidence>
<reference evidence="2 5" key="1">
    <citation type="journal article" date="2019" name="Sci. Rep.">
        <title>Orb-weaving spider Araneus ventricosus genome elucidates the spidroin gene catalogue.</title>
        <authorList>
            <person name="Kono N."/>
            <person name="Nakamura H."/>
            <person name="Ohtoshi R."/>
            <person name="Moran D.A.P."/>
            <person name="Shinohara A."/>
            <person name="Yoshida Y."/>
            <person name="Fujiwara M."/>
            <person name="Mori M."/>
            <person name="Tomita M."/>
            <person name="Arakawa K."/>
        </authorList>
    </citation>
    <scope>NUCLEOTIDE SEQUENCE [LARGE SCALE GENOMIC DNA]</scope>
</reference>
<evidence type="ECO:0000313" key="4">
    <source>
        <dbReference type="EMBL" id="GBL89236.1"/>
    </source>
</evidence>
<dbReference type="AlphaFoldDB" id="A0A4Y2BCH1"/>
<evidence type="ECO:0000313" key="3">
    <source>
        <dbReference type="EMBL" id="GBL89222.1"/>
    </source>
</evidence>
<dbReference type="EMBL" id="BGPR01082931">
    <property type="protein sequence ID" value="GBL89236.1"/>
    <property type="molecule type" value="Genomic_DNA"/>
</dbReference>
<evidence type="ECO:0000313" key="1">
    <source>
        <dbReference type="EMBL" id="GBL89170.1"/>
    </source>
</evidence>
<dbReference type="EMBL" id="BGPR01082915">
    <property type="protein sequence ID" value="GBL89179.1"/>
    <property type="molecule type" value="Genomic_DNA"/>
</dbReference>
<evidence type="ECO:0000313" key="2">
    <source>
        <dbReference type="EMBL" id="GBL89179.1"/>
    </source>
</evidence>
<comment type="caution">
    <text evidence="2">The sequence shown here is derived from an EMBL/GenBank/DDBJ whole genome shotgun (WGS) entry which is preliminary data.</text>
</comment>
<dbReference type="EMBL" id="BGPR01082929">
    <property type="protein sequence ID" value="GBL89222.1"/>
    <property type="molecule type" value="Genomic_DNA"/>
</dbReference>
<gene>
    <name evidence="3" type="ORF">AVEN_147473_1</name>
    <name evidence="4" type="ORF">AVEN_216007_1</name>
    <name evidence="1" type="ORF">AVEN_35055_1</name>
    <name evidence="2" type="ORF">AVEN_80861_1</name>
</gene>
<sequence length="71" mass="7533">FLVVPVTLKLLEPQAIYEGAVAWWSGGGLGAGGFPDLKPDSTEDPQYIEPVACKKGSNDLPVRNFGKEGDS</sequence>
<dbReference type="Proteomes" id="UP000499080">
    <property type="component" value="Unassembled WGS sequence"/>
</dbReference>
<name>A0A4Y2BCH1_ARAVE</name>
<protein>
    <submittedName>
        <fullName evidence="2">Uncharacterized protein</fullName>
    </submittedName>
</protein>
<organism evidence="2 5">
    <name type="scientific">Araneus ventricosus</name>
    <name type="common">Orbweaver spider</name>
    <name type="synonym">Epeira ventricosa</name>
    <dbReference type="NCBI Taxonomy" id="182803"/>
    <lineage>
        <taxon>Eukaryota</taxon>
        <taxon>Metazoa</taxon>
        <taxon>Ecdysozoa</taxon>
        <taxon>Arthropoda</taxon>
        <taxon>Chelicerata</taxon>
        <taxon>Arachnida</taxon>
        <taxon>Araneae</taxon>
        <taxon>Araneomorphae</taxon>
        <taxon>Entelegynae</taxon>
        <taxon>Araneoidea</taxon>
        <taxon>Araneidae</taxon>
        <taxon>Araneus</taxon>
    </lineage>
</organism>
<accession>A0A4Y2BCH1</accession>
<dbReference type="EMBL" id="BGPR01082913">
    <property type="protein sequence ID" value="GBL89170.1"/>
    <property type="molecule type" value="Genomic_DNA"/>
</dbReference>
<proteinExistence type="predicted"/>
<keyword evidence="5" id="KW-1185">Reference proteome</keyword>
<feature type="non-terminal residue" evidence="2">
    <location>
        <position position="1"/>
    </location>
</feature>